<sequence>MPLEGQDQSIVAIAGNAKRAGISRVYNDFVDLSTGIINKHFANAQKHSTPYAEATHALSPQDRNGAFKLVIDKDIHQGESWQLGVYLAHALNAQSRLSTGDVLAGDAVFITTGTVDPVTLSIGVITFLSQKAMLASHQVMQWQQMACDIKFLIPSENYRQPLPDISYEFTPVSHVRELSELLHFQGLAPFVAADGFEGVDDSGVSVMRQHAVYDETIDTSIIEHVRNNWSSSKTIFVLLFSVVLIASTLFYVLSPTDNEFTLVEYKIGLNVCSDAVKSEYKINSDISSTFPALSLRGLCGLQLSLPSNLQHSITNIWLLAESGALLPLELMPNGYWKIPLPSWQEAERQYSLMMFTSSMDDADFQSLSSFVLKDGAPINEASLKTSEMLANFEDTRHRFERAKYWITKHKVEAHYLHHRLIL</sequence>
<evidence type="ECO:0000313" key="2">
    <source>
        <dbReference type="Proteomes" id="UP001156601"/>
    </source>
</evidence>
<dbReference type="RefSeq" id="WP_284216054.1">
    <property type="nucleotide sequence ID" value="NZ_BSOT01000005.1"/>
</dbReference>
<dbReference type="Proteomes" id="UP001156601">
    <property type="component" value="Unassembled WGS sequence"/>
</dbReference>
<dbReference type="AlphaFoldDB" id="A0AA37SZY2"/>
<accession>A0AA37SZY2</accession>
<proteinExistence type="predicted"/>
<evidence type="ECO:0000313" key="1">
    <source>
        <dbReference type="EMBL" id="GLR69743.1"/>
    </source>
</evidence>
<organism evidence="1 2">
    <name type="scientific">Agaribacter marinus</name>
    <dbReference type="NCBI Taxonomy" id="1431249"/>
    <lineage>
        <taxon>Bacteria</taxon>
        <taxon>Pseudomonadati</taxon>
        <taxon>Pseudomonadota</taxon>
        <taxon>Gammaproteobacteria</taxon>
        <taxon>Alteromonadales</taxon>
        <taxon>Alteromonadaceae</taxon>
        <taxon>Agaribacter</taxon>
    </lineage>
</organism>
<gene>
    <name evidence="1" type="ORF">GCM10007852_06510</name>
</gene>
<dbReference type="EMBL" id="BSOT01000005">
    <property type="protein sequence ID" value="GLR69743.1"/>
    <property type="molecule type" value="Genomic_DNA"/>
</dbReference>
<protein>
    <submittedName>
        <fullName evidence="1">Uncharacterized protein</fullName>
    </submittedName>
</protein>
<reference evidence="1" key="1">
    <citation type="journal article" date="2014" name="Int. J. Syst. Evol. Microbiol.">
        <title>Complete genome sequence of Corynebacterium casei LMG S-19264T (=DSM 44701T), isolated from a smear-ripened cheese.</title>
        <authorList>
            <consortium name="US DOE Joint Genome Institute (JGI-PGF)"/>
            <person name="Walter F."/>
            <person name="Albersmeier A."/>
            <person name="Kalinowski J."/>
            <person name="Ruckert C."/>
        </authorList>
    </citation>
    <scope>NUCLEOTIDE SEQUENCE</scope>
    <source>
        <strain evidence="1">NBRC 110023</strain>
    </source>
</reference>
<keyword evidence="2" id="KW-1185">Reference proteome</keyword>
<reference evidence="1" key="2">
    <citation type="submission" date="2023-01" db="EMBL/GenBank/DDBJ databases">
        <title>Draft genome sequence of Agaribacter marinus strain NBRC 110023.</title>
        <authorList>
            <person name="Sun Q."/>
            <person name="Mori K."/>
        </authorList>
    </citation>
    <scope>NUCLEOTIDE SEQUENCE</scope>
    <source>
        <strain evidence="1">NBRC 110023</strain>
    </source>
</reference>
<name>A0AA37SZY2_9ALTE</name>
<comment type="caution">
    <text evidence="1">The sequence shown here is derived from an EMBL/GenBank/DDBJ whole genome shotgun (WGS) entry which is preliminary data.</text>
</comment>